<evidence type="ECO:0000256" key="4">
    <source>
        <dbReference type="ARBA" id="ARBA00022801"/>
    </source>
</evidence>
<dbReference type="Proteomes" id="UP000256328">
    <property type="component" value="Unassembled WGS sequence"/>
</dbReference>
<dbReference type="Gene3D" id="3.30.420.10">
    <property type="entry name" value="Ribonuclease H-like superfamily/Ribonuclease H"/>
    <property type="match status" value="1"/>
</dbReference>
<dbReference type="SMART" id="SM00479">
    <property type="entry name" value="EXOIII"/>
    <property type="match status" value="1"/>
</dbReference>
<dbReference type="Pfam" id="PF00929">
    <property type="entry name" value="RNase_T"/>
    <property type="match status" value="1"/>
</dbReference>
<dbReference type="PANTHER" id="PTHR12801:SF115">
    <property type="entry name" value="FI18136P1-RELATED"/>
    <property type="match status" value="1"/>
</dbReference>
<dbReference type="InterPro" id="IPR036397">
    <property type="entry name" value="RNaseH_sf"/>
</dbReference>
<feature type="compositionally biased region" description="Basic residues" evidence="7">
    <location>
        <begin position="160"/>
        <end position="169"/>
    </location>
</feature>
<dbReference type="FunFam" id="3.30.420.10:FF:000019">
    <property type="entry name" value="RNA exonuclease NEF-sp"/>
    <property type="match status" value="1"/>
</dbReference>
<dbReference type="GO" id="GO:0003676">
    <property type="term" value="F:nucleic acid binding"/>
    <property type="evidence" value="ECO:0007669"/>
    <property type="project" value="InterPro"/>
</dbReference>
<dbReference type="GO" id="GO:0004527">
    <property type="term" value="F:exonuclease activity"/>
    <property type="evidence" value="ECO:0007669"/>
    <property type="project" value="UniProtKB-KW"/>
</dbReference>
<keyword evidence="10" id="KW-1185">Reference proteome</keyword>
<protein>
    <submittedName>
        <fullName evidence="9">Exonuclease</fullName>
    </submittedName>
</protein>
<evidence type="ECO:0000256" key="3">
    <source>
        <dbReference type="ARBA" id="ARBA00022722"/>
    </source>
</evidence>
<dbReference type="InterPro" id="IPR013520">
    <property type="entry name" value="Ribonucl_H"/>
</dbReference>
<evidence type="ECO:0000256" key="2">
    <source>
        <dbReference type="ARBA" id="ARBA00006357"/>
    </source>
</evidence>
<keyword evidence="6" id="KW-0539">Nucleus</keyword>
<comment type="caution">
    <text evidence="9">The sequence shown here is derived from an EMBL/GenBank/DDBJ whole genome shotgun (WGS) entry which is preliminary data.</text>
</comment>
<keyword evidence="3" id="KW-0540">Nuclease</keyword>
<dbReference type="InterPro" id="IPR012337">
    <property type="entry name" value="RNaseH-like_sf"/>
</dbReference>
<feature type="region of interest" description="Disordered" evidence="7">
    <location>
        <begin position="131"/>
        <end position="178"/>
    </location>
</feature>
<feature type="region of interest" description="Disordered" evidence="7">
    <location>
        <begin position="247"/>
        <end position="276"/>
    </location>
</feature>
<feature type="compositionally biased region" description="Basic and acidic residues" evidence="7">
    <location>
        <begin position="327"/>
        <end position="348"/>
    </location>
</feature>
<feature type="region of interest" description="Disordered" evidence="7">
    <location>
        <begin position="66"/>
        <end position="116"/>
    </location>
</feature>
<feature type="domain" description="Exonuclease" evidence="8">
    <location>
        <begin position="431"/>
        <end position="597"/>
    </location>
</feature>
<dbReference type="AlphaFoldDB" id="A0A3D8QET4"/>
<feature type="compositionally biased region" description="Basic and acidic residues" evidence="7">
    <location>
        <begin position="714"/>
        <end position="727"/>
    </location>
</feature>
<evidence type="ECO:0000256" key="7">
    <source>
        <dbReference type="SAM" id="MobiDB-lite"/>
    </source>
</evidence>
<sequence length="853" mass="93855">MHVKLMKASYQENVGVRHELGHDLLLTFGRVNKADLAAASVAQNPQALTISRFLCARKPRWSSNRSYYGARKSQSVSGPNTMTETKDTAQSDSNGSSGKKRKLEEVESTNGMGLPLSLLRQPELPEFNLTSSRHASQDAGLSKTTDTQSAEEWTTVEHSRPKKKAKKIPKKESSNYPSIRFSSNARLQSQIKISDLQSLLLYVLADGTSPQWVSVSNRNEIRKLVVLMIPGLEESMFDKKLAVGHSKVDDSNAHSEEDQKDAPANRSDGQSPDDYYPRRLKTEELLKPLQPFAEMFEHIWPVKTPGDDRFGKMHSPLHAMLTAPGQKSKEDNYRGKNGKGPDKAREPQGWKNNRTRITEFIHTADELLENDYVLHPASYKEEAEKEMLQVHRRTAGTSEEDGWVDTAAKDFENGTVPENEIESGSLTAGRELLAMDCEMCMTGENEFSLTRISIVRWDGEVVLDELVKPDKPIINYVTQYSGITEAMLAPVTTSLKDIQQKLVEILHPRSVLIGHSLNSDMTALKMTHPFIIDTAIIYPHPRGPPLKSSLKWLAQKYLGKEIQKGHGSTGPGAGHDSIEDARTCLDLVKQKCEKGKEWGTSDSQGENLFKRIARTGTRYKSSNAGATASGISGGKTSAAIDWGDPRKGAGNGATHTIGCKNDEEVTEGVIRAVKGDPDGKEIPGGGVDFVWARLRELEALKGWWNNNKNAGTEAAERDQKAREEAKSKAAGPGSEGDAITTEAEMPGTATETASTSADQEKPQTEVEIATVALTARLAKIHAALPPCTAIIIYSGSGDPREMSRLQAMQAQFKKEFKVKKWDQLSVKWTDTEEQALKKAAKKARNGVGFVGVK</sequence>
<dbReference type="PANTHER" id="PTHR12801">
    <property type="entry name" value="RNA EXONUCLEASE REXO1 / RECO3 FAMILY MEMBER-RELATED"/>
    <property type="match status" value="1"/>
</dbReference>
<name>A0A3D8QET4_9HELO</name>
<dbReference type="CDD" id="cd06145">
    <property type="entry name" value="REX1_like"/>
    <property type="match status" value="1"/>
</dbReference>
<dbReference type="EMBL" id="PDLN01000019">
    <property type="protein sequence ID" value="RDW60170.1"/>
    <property type="molecule type" value="Genomic_DNA"/>
</dbReference>
<feature type="compositionally biased region" description="Polar residues" evidence="7">
    <location>
        <begin position="66"/>
        <end position="83"/>
    </location>
</feature>
<feature type="compositionally biased region" description="Basic and acidic residues" evidence="7">
    <location>
        <begin position="247"/>
        <end position="263"/>
    </location>
</feature>
<comment type="similarity">
    <text evidence="2">Belongs to the REXO1/REXO3 family.</text>
</comment>
<dbReference type="InterPro" id="IPR047021">
    <property type="entry name" value="REXO1/3/4-like"/>
</dbReference>
<dbReference type="GO" id="GO:0005634">
    <property type="term" value="C:nucleus"/>
    <property type="evidence" value="ECO:0007669"/>
    <property type="project" value="UniProtKB-SubCell"/>
</dbReference>
<evidence type="ECO:0000313" key="10">
    <source>
        <dbReference type="Proteomes" id="UP000256328"/>
    </source>
</evidence>
<proteinExistence type="inferred from homology"/>
<evidence type="ECO:0000256" key="1">
    <source>
        <dbReference type="ARBA" id="ARBA00004123"/>
    </source>
</evidence>
<reference evidence="9 10" key="1">
    <citation type="journal article" date="2018" name="IMA Fungus">
        <title>IMA Genome-F 9: Draft genome sequence of Annulohypoxylon stygium, Aspergillus mulundensis, Berkeleyomyces basicola (syn. Thielaviopsis basicola), Ceratocystis smalleyi, two Cercospora beticola strains, Coleophoma cylindrospora, Fusarium fracticaudum, Phialophora cf. hyalina, and Morchella septimelata.</title>
        <authorList>
            <person name="Wingfield B.D."/>
            <person name="Bills G.F."/>
            <person name="Dong Y."/>
            <person name="Huang W."/>
            <person name="Nel W.J."/>
            <person name="Swalarsk-Parry B.S."/>
            <person name="Vaghefi N."/>
            <person name="Wilken P.M."/>
            <person name="An Z."/>
            <person name="de Beer Z.W."/>
            <person name="De Vos L."/>
            <person name="Chen L."/>
            <person name="Duong T.A."/>
            <person name="Gao Y."/>
            <person name="Hammerbacher A."/>
            <person name="Kikkert J.R."/>
            <person name="Li Y."/>
            <person name="Li H."/>
            <person name="Li K."/>
            <person name="Li Q."/>
            <person name="Liu X."/>
            <person name="Ma X."/>
            <person name="Naidoo K."/>
            <person name="Pethybridge S.J."/>
            <person name="Sun J."/>
            <person name="Steenkamp E.T."/>
            <person name="van der Nest M.A."/>
            <person name="van Wyk S."/>
            <person name="Wingfield M.J."/>
            <person name="Xiong C."/>
            <person name="Yue Q."/>
            <person name="Zhang X."/>
        </authorList>
    </citation>
    <scope>NUCLEOTIDE SEQUENCE [LARGE SCALE GENOMIC DNA]</scope>
    <source>
        <strain evidence="9 10">BP5796</strain>
    </source>
</reference>
<keyword evidence="4" id="KW-0378">Hydrolase</keyword>
<feature type="compositionally biased region" description="Polar residues" evidence="7">
    <location>
        <begin position="142"/>
        <end position="152"/>
    </location>
</feature>
<evidence type="ECO:0000259" key="8">
    <source>
        <dbReference type="SMART" id="SM00479"/>
    </source>
</evidence>
<evidence type="ECO:0000313" key="9">
    <source>
        <dbReference type="EMBL" id="RDW60170.1"/>
    </source>
</evidence>
<dbReference type="SUPFAM" id="SSF53098">
    <property type="entry name" value="Ribonuclease H-like"/>
    <property type="match status" value="1"/>
</dbReference>
<dbReference type="OrthoDB" id="206335at2759"/>
<evidence type="ECO:0000256" key="5">
    <source>
        <dbReference type="ARBA" id="ARBA00022839"/>
    </source>
</evidence>
<feature type="region of interest" description="Disordered" evidence="7">
    <location>
        <begin position="710"/>
        <end position="764"/>
    </location>
</feature>
<organism evidence="9 10">
    <name type="scientific">Coleophoma crateriformis</name>
    <dbReference type="NCBI Taxonomy" id="565419"/>
    <lineage>
        <taxon>Eukaryota</taxon>
        <taxon>Fungi</taxon>
        <taxon>Dikarya</taxon>
        <taxon>Ascomycota</taxon>
        <taxon>Pezizomycotina</taxon>
        <taxon>Leotiomycetes</taxon>
        <taxon>Helotiales</taxon>
        <taxon>Dermateaceae</taxon>
        <taxon>Coleophoma</taxon>
    </lineage>
</organism>
<dbReference type="InterPro" id="IPR034922">
    <property type="entry name" value="REX1-like_exo"/>
</dbReference>
<evidence type="ECO:0000256" key="6">
    <source>
        <dbReference type="ARBA" id="ARBA00023242"/>
    </source>
</evidence>
<gene>
    <name evidence="9" type="ORF">BP5796_11776</name>
</gene>
<keyword evidence="5 9" id="KW-0269">Exonuclease</keyword>
<feature type="region of interest" description="Disordered" evidence="7">
    <location>
        <begin position="325"/>
        <end position="349"/>
    </location>
</feature>
<accession>A0A3D8QET4</accession>
<comment type="subcellular location">
    <subcellularLocation>
        <location evidence="1">Nucleus</location>
    </subcellularLocation>
</comment>